<name>A0A7W7SLX6_9ACTN</name>
<dbReference type="PANTHER" id="PTHR43245">
    <property type="entry name" value="BIFUNCTIONAL POLYMYXIN RESISTANCE PROTEIN ARNA"/>
    <property type="match status" value="1"/>
</dbReference>
<dbReference type="EMBL" id="JACHJW010000001">
    <property type="protein sequence ID" value="MBB4957159.1"/>
    <property type="molecule type" value="Genomic_DNA"/>
</dbReference>
<accession>A0A7W7SLX6</accession>
<dbReference type="InterPro" id="IPR036291">
    <property type="entry name" value="NAD(P)-bd_dom_sf"/>
</dbReference>
<proteinExistence type="predicted"/>
<evidence type="ECO:0000259" key="1">
    <source>
        <dbReference type="Pfam" id="PF01370"/>
    </source>
</evidence>
<sequence>MTRRVLVTGGVGVLGKALATTLAERGDQVSTVDIRSWPVAPPGVRHTVGDIRDRDQMRSLTDGVDVVVHCASGLPSYPASTIREVIVDGTRSVLDVAKSAKVPRVVYISTTSVYGLPTVVPTPETYPRHPVDPYGVCKVEAEQMCERLREEGISIPILRPKTFLGPGRMGLFAMLFEWADEGRGFPLLGGGRALTQMCATEDVVAAVLAVVEAPDDVANDTYNIAAADFGPLRDDFQAVLDAAGHGKRVVPIPARSAAAVLNVLSTLRLSPIYRRLAYKLIADSYVSIEHARNRLGFQPRYSNREAILAAYHWWRAHRDTSAGQLAHRSADRPTGRTSDDPWRQGALALAKAFF</sequence>
<dbReference type="Proteomes" id="UP000578819">
    <property type="component" value="Unassembled WGS sequence"/>
</dbReference>
<dbReference type="AlphaFoldDB" id="A0A7W7SLX6"/>
<evidence type="ECO:0000313" key="2">
    <source>
        <dbReference type="EMBL" id="MBB4957159.1"/>
    </source>
</evidence>
<keyword evidence="3" id="KW-1185">Reference proteome</keyword>
<organism evidence="2 3">
    <name type="scientific">Micromonospora polyrhachis</name>
    <dbReference type="NCBI Taxonomy" id="1282883"/>
    <lineage>
        <taxon>Bacteria</taxon>
        <taxon>Bacillati</taxon>
        <taxon>Actinomycetota</taxon>
        <taxon>Actinomycetes</taxon>
        <taxon>Micromonosporales</taxon>
        <taxon>Micromonosporaceae</taxon>
        <taxon>Micromonospora</taxon>
    </lineage>
</organism>
<dbReference type="Pfam" id="PF01370">
    <property type="entry name" value="Epimerase"/>
    <property type="match status" value="1"/>
</dbReference>
<reference evidence="2 3" key="1">
    <citation type="submission" date="2020-08" db="EMBL/GenBank/DDBJ databases">
        <title>Sequencing the genomes of 1000 actinobacteria strains.</title>
        <authorList>
            <person name="Klenk H.-P."/>
        </authorList>
    </citation>
    <scope>NUCLEOTIDE SEQUENCE [LARGE SCALE GENOMIC DNA]</scope>
    <source>
        <strain evidence="2 3">DSM 45886</strain>
    </source>
</reference>
<comment type="caution">
    <text evidence="2">The sequence shown here is derived from an EMBL/GenBank/DDBJ whole genome shotgun (WGS) entry which is preliminary data.</text>
</comment>
<evidence type="ECO:0000313" key="3">
    <source>
        <dbReference type="Proteomes" id="UP000578819"/>
    </source>
</evidence>
<feature type="domain" description="NAD-dependent epimerase/dehydratase" evidence="1">
    <location>
        <begin position="5"/>
        <end position="225"/>
    </location>
</feature>
<dbReference type="Gene3D" id="3.40.50.720">
    <property type="entry name" value="NAD(P)-binding Rossmann-like Domain"/>
    <property type="match status" value="1"/>
</dbReference>
<dbReference type="InterPro" id="IPR001509">
    <property type="entry name" value="Epimerase_deHydtase"/>
</dbReference>
<protein>
    <submittedName>
        <fullName evidence="2">Nucleoside-diphosphate-sugar epimerase</fullName>
    </submittedName>
</protein>
<dbReference type="RefSeq" id="WP_184532998.1">
    <property type="nucleotide sequence ID" value="NZ_JACHJW010000001.1"/>
</dbReference>
<gene>
    <name evidence="2" type="ORF">FHR38_000892</name>
</gene>
<dbReference type="SUPFAM" id="SSF51735">
    <property type="entry name" value="NAD(P)-binding Rossmann-fold domains"/>
    <property type="match status" value="1"/>
</dbReference>
<dbReference type="InterPro" id="IPR050177">
    <property type="entry name" value="Lipid_A_modif_metabolic_enz"/>
</dbReference>